<organism evidence="10">
    <name type="scientific">Geobacillus stearothermophilus</name>
    <name type="common">Bacillus stearothermophilus</name>
    <dbReference type="NCBI Taxonomy" id="1422"/>
    <lineage>
        <taxon>Bacteria</taxon>
        <taxon>Bacillati</taxon>
        <taxon>Bacillota</taxon>
        <taxon>Bacilli</taxon>
        <taxon>Bacillales</taxon>
        <taxon>Anoxybacillaceae</taxon>
        <taxon>Geobacillus</taxon>
    </lineage>
</organism>
<dbReference type="GO" id="GO:0009307">
    <property type="term" value="P:DNA restriction-modification system"/>
    <property type="evidence" value="ECO:0007669"/>
    <property type="project" value="UniProtKB-KW"/>
</dbReference>
<comment type="catalytic activity">
    <reaction evidence="7">
        <text>a 2'-deoxyadenosine in DNA + S-adenosyl-L-methionine = an N(6)-methyl-2'-deoxyadenosine in DNA + S-adenosyl-L-homocysteine + H(+)</text>
        <dbReference type="Rhea" id="RHEA:15197"/>
        <dbReference type="Rhea" id="RHEA-COMP:12418"/>
        <dbReference type="Rhea" id="RHEA-COMP:12419"/>
        <dbReference type="ChEBI" id="CHEBI:15378"/>
        <dbReference type="ChEBI" id="CHEBI:57856"/>
        <dbReference type="ChEBI" id="CHEBI:59789"/>
        <dbReference type="ChEBI" id="CHEBI:90615"/>
        <dbReference type="ChEBI" id="CHEBI:90616"/>
        <dbReference type="EC" id="2.1.1.72"/>
    </reaction>
</comment>
<dbReference type="AlphaFoldDB" id="Q9RQK2"/>
<keyword evidence="3 10" id="KW-0808">Transferase</keyword>
<dbReference type="InterPro" id="IPR029063">
    <property type="entry name" value="SAM-dependent_MTases_sf"/>
</dbReference>
<dbReference type="EC" id="2.1.1.72" evidence="1"/>
<accession>Q9RQK2</accession>
<dbReference type="Gene3D" id="3.40.50.150">
    <property type="entry name" value="Vaccinia Virus protein VP39"/>
    <property type="match status" value="1"/>
</dbReference>
<evidence type="ECO:0000313" key="10">
    <source>
        <dbReference type="EMBL" id="AAF04626.1"/>
    </source>
</evidence>
<keyword evidence="2 10" id="KW-0489">Methyltransferase</keyword>
<dbReference type="PROSITE" id="PS00092">
    <property type="entry name" value="N6_MTASE"/>
    <property type="match status" value="1"/>
</dbReference>
<dbReference type="InterPro" id="IPR011639">
    <property type="entry name" value="MethylTrfase_TaqI-like_dom"/>
</dbReference>
<dbReference type="PRINTS" id="PR00507">
    <property type="entry name" value="N12N6MTFRASE"/>
</dbReference>
<sequence>MMSVQKAKHVSRQKATGAHFTPDKLAEVIAKRILDYFKGEKNRVIRVLDPACGDGELLLAINKVAQSMNIQLELIGVDFDIDAINIANERLSRSGHKNFRLINKDFLEMVSEGDNYDLFNIEELEPVDIIIANPPYVRTQILGAEKAQKLREKFNLKGRVDLYQAFLVAMTQQLKSNGIIGVITSNRYLTTKGGESTRKFLVSNFNILEIMDLGDTKFFEAAVLPAIFFGEKKNKEYQKENSNVPKFFKIYEQSDIEASSSVNSEFNSLIELLEVNKSGLYSVGDKTYSISLGKLISPENYKEPWILATEDEYEWFTKVNQNAYGFIEDFAHVKVGIKTTADSVFIRSDWGELPEEQIPEDKLLRPIISADQANKWSVSLVGNNKKVLYTHEIRDGQIKAINLEEFPRAKNYLESHKERLASRKYVLKANRNWYEIWVPHDPSLWDKPKIIFPDISPEPKFFYEDKGSVVDGNCYWIIPKKENSNDILFLIMGICNSKFMSKYHDIAFQNKLYAGRRRYLTQYVNKYPIPDPESIYSKEIISLVRELVNNKKETQDINEIENRIEKLILRAFDIESLKY</sequence>
<reference evidence="10" key="2">
    <citation type="submission" date="2001-11" db="EMBL/GenBank/DDBJ databases">
        <title>Cadmium resistance genes of Bacillus stearothermophilus LV.</title>
        <authorList>
            <person name="Vasquez C.C."/>
            <person name="Pichuantes S.E."/>
            <person name="Saavedra C.P."/>
        </authorList>
    </citation>
    <scope>NUCLEOTIDE SEQUENCE</scope>
    <source>
        <strain evidence="10">LV</strain>
    </source>
</reference>
<dbReference type="GO" id="GO:0032259">
    <property type="term" value="P:methylation"/>
    <property type="evidence" value="ECO:0007669"/>
    <property type="project" value="UniProtKB-KW"/>
</dbReference>
<dbReference type="REBASE" id="3547">
    <property type="entry name" value="M.BstLVI"/>
</dbReference>
<evidence type="ECO:0000256" key="5">
    <source>
        <dbReference type="ARBA" id="ARBA00022747"/>
    </source>
</evidence>
<reference evidence="10" key="1">
    <citation type="journal article" date="2000" name="Curr. Microbiol.">
        <title>Nucleotide sequence of the gene encoding the BstLVI DNA methyltransferase: comparison with other amino-DNA methyltransferases.</title>
        <authorList>
            <person name="Vasquez C.C."/>
            <person name="Saavedra C.P."/>
            <person name="Pichuantes S.E."/>
        </authorList>
    </citation>
    <scope>NUCLEOTIDE SEQUENCE</scope>
    <source>
        <strain evidence="10">LV</strain>
    </source>
</reference>
<dbReference type="PANTHER" id="PTHR33841">
    <property type="entry name" value="DNA METHYLTRANSFERASE YEEA-RELATED"/>
    <property type="match status" value="1"/>
</dbReference>
<dbReference type="Pfam" id="PF12950">
    <property type="entry name" value="TaqI_C"/>
    <property type="match status" value="1"/>
</dbReference>
<evidence type="ECO:0000256" key="4">
    <source>
        <dbReference type="ARBA" id="ARBA00022691"/>
    </source>
</evidence>
<proteinExistence type="predicted"/>
<name>Q9RQK2_GEOSE</name>
<feature type="domain" description="Type II methyltransferase M.TaqI-like" evidence="8">
    <location>
        <begin position="78"/>
        <end position="219"/>
    </location>
</feature>
<evidence type="ECO:0000256" key="6">
    <source>
        <dbReference type="ARBA" id="ARBA00023125"/>
    </source>
</evidence>
<dbReference type="GO" id="GO:0009007">
    <property type="term" value="F:site-specific DNA-methyltransferase (adenine-specific) activity"/>
    <property type="evidence" value="ECO:0007669"/>
    <property type="project" value="UniProtKB-EC"/>
</dbReference>
<dbReference type="GO" id="GO:0003677">
    <property type="term" value="F:DNA binding"/>
    <property type="evidence" value="ECO:0007669"/>
    <property type="project" value="UniProtKB-KW"/>
</dbReference>
<evidence type="ECO:0000259" key="9">
    <source>
        <dbReference type="Pfam" id="PF12950"/>
    </source>
</evidence>
<protein>
    <recommendedName>
        <fullName evidence="1">site-specific DNA-methyltransferase (adenine-specific)</fullName>
        <ecNumber evidence="1">2.1.1.72</ecNumber>
    </recommendedName>
</protein>
<dbReference type="SUPFAM" id="SSF53335">
    <property type="entry name" value="S-adenosyl-L-methionine-dependent methyltransferases"/>
    <property type="match status" value="1"/>
</dbReference>
<dbReference type="PANTHER" id="PTHR33841:SF1">
    <property type="entry name" value="DNA METHYLTRANSFERASE A"/>
    <property type="match status" value="1"/>
</dbReference>
<dbReference type="Pfam" id="PF07669">
    <property type="entry name" value="Eco57I"/>
    <property type="match status" value="1"/>
</dbReference>
<evidence type="ECO:0000256" key="3">
    <source>
        <dbReference type="ARBA" id="ARBA00022679"/>
    </source>
</evidence>
<evidence type="ECO:0000256" key="2">
    <source>
        <dbReference type="ARBA" id="ARBA00022603"/>
    </source>
</evidence>
<dbReference type="InterPro" id="IPR025931">
    <property type="entry name" value="TaqI_C"/>
</dbReference>
<keyword evidence="6" id="KW-0238">DNA-binding</keyword>
<dbReference type="InterPro" id="IPR002052">
    <property type="entry name" value="DNA_methylase_N6_adenine_CS"/>
</dbReference>
<dbReference type="CDD" id="cd02440">
    <property type="entry name" value="AdoMet_MTases"/>
    <property type="match status" value="1"/>
</dbReference>
<feature type="domain" description="TaqI-like C-terminal specificity" evidence="9">
    <location>
        <begin position="409"/>
        <end position="529"/>
    </location>
</feature>
<evidence type="ECO:0000259" key="8">
    <source>
        <dbReference type="Pfam" id="PF07669"/>
    </source>
</evidence>
<keyword evidence="4" id="KW-0949">S-adenosyl-L-methionine</keyword>
<evidence type="ECO:0000256" key="1">
    <source>
        <dbReference type="ARBA" id="ARBA00011900"/>
    </source>
</evidence>
<dbReference type="EMBL" id="AF098974">
    <property type="protein sequence ID" value="AAF04626.1"/>
    <property type="molecule type" value="Genomic_DNA"/>
</dbReference>
<keyword evidence="5" id="KW-0680">Restriction system</keyword>
<evidence type="ECO:0000256" key="7">
    <source>
        <dbReference type="ARBA" id="ARBA00047942"/>
    </source>
</evidence>
<dbReference type="InterPro" id="IPR050953">
    <property type="entry name" value="N4_N6_ade-DNA_methylase"/>
</dbReference>